<evidence type="ECO:0000256" key="6">
    <source>
        <dbReference type="RuleBase" id="RU362114"/>
    </source>
</evidence>
<protein>
    <recommendedName>
        <fullName evidence="6">Poly [ADP-ribose] polymerase</fullName>
        <shortName evidence="6">PARP</shortName>
        <ecNumber evidence="6">2.4.2.-</ecNumber>
    </recommendedName>
</protein>
<dbReference type="InterPro" id="IPR041400">
    <property type="entry name" value="PARP16_N"/>
</dbReference>
<organism evidence="8">
    <name type="scientific">Xenopsylla cheopis</name>
    <name type="common">Oriental rat flea</name>
    <name type="synonym">Pulex cheopis</name>
    <dbReference type="NCBI Taxonomy" id="163159"/>
    <lineage>
        <taxon>Eukaryota</taxon>
        <taxon>Metazoa</taxon>
        <taxon>Ecdysozoa</taxon>
        <taxon>Arthropoda</taxon>
        <taxon>Hexapoda</taxon>
        <taxon>Insecta</taxon>
        <taxon>Pterygota</taxon>
        <taxon>Neoptera</taxon>
        <taxon>Endopterygota</taxon>
        <taxon>Siphonaptera</taxon>
        <taxon>Pulicidae</taxon>
        <taxon>Xenopsyllinae</taxon>
        <taxon>Xenopsylla</taxon>
    </lineage>
</organism>
<dbReference type="InterPro" id="IPR051838">
    <property type="entry name" value="ARTD_PARP"/>
</dbReference>
<dbReference type="PANTHER" id="PTHR21328">
    <property type="entry name" value="POLY ADP-RIBOSE POLYMERASE FAMILY, MEMBER PARP"/>
    <property type="match status" value="1"/>
</dbReference>
<dbReference type="GO" id="GO:0016779">
    <property type="term" value="F:nucleotidyltransferase activity"/>
    <property type="evidence" value="ECO:0007669"/>
    <property type="project" value="UniProtKB-KW"/>
</dbReference>
<dbReference type="AlphaFoldDB" id="A0A6M2DKE5"/>
<dbReference type="InterPro" id="IPR012317">
    <property type="entry name" value="Poly(ADP-ribose)pol_cat_dom"/>
</dbReference>
<evidence type="ECO:0000256" key="4">
    <source>
        <dbReference type="ARBA" id="ARBA00023027"/>
    </source>
</evidence>
<keyword evidence="4 6" id="KW-0520">NAD</keyword>
<keyword evidence="1 6" id="KW-0328">Glycosyltransferase</keyword>
<dbReference type="Pfam" id="PF18084">
    <property type="entry name" value="ARTD15_N"/>
    <property type="match status" value="1"/>
</dbReference>
<dbReference type="GO" id="GO:0003950">
    <property type="term" value="F:NAD+ poly-ADP-ribosyltransferase activity"/>
    <property type="evidence" value="ECO:0007669"/>
    <property type="project" value="UniProtKB-UniRule"/>
</dbReference>
<sequence length="391" mass="45111">MEGHDNNVNEELLTNESVPIVIQEFNMSEDINFVPMSIEEGVELRSKKLRHLRSILEKDSRAIDMKWSLFVAACQSYRFDTVLRPFPPAFVKDGVKDIELLLRVVEEAPPIAILLQQVNEPDVCYVRDHVIDLLYWAVITLREPCLKTVDRDCFDSVLNRVPCEATYPKPNYIFQLVNSLRQPNEMKWRTTARGHKTIFAYHGTKLENFHSIMHYGLQQHMSKNSLFGKGIYLTSELSVSLPYSPTGYAWGASKCGAELACVALCELIDHDDYVKCQNSADEPNRNRARAPGSIGGEVPNKYYVVTNSEMVRVRYLLVYSKPQDKMVETKFSLLNWLCRHKLMTFFIGYGLFLTFIGVSNSEQGIYLYEMILKKMDELYQYLPCTNFFSNR</sequence>
<feature type="domain" description="PARP catalytic" evidence="7">
    <location>
        <begin position="132"/>
        <end position="328"/>
    </location>
</feature>
<accession>A0A6M2DKE5</accession>
<reference evidence="8" key="1">
    <citation type="submission" date="2020-03" db="EMBL/GenBank/DDBJ databases">
        <title>Transcriptomic Profiling of the Digestive Tract of the Rat Flea, Xenopsylla cheopis, Following Blood Feeding and Infection with Yersinia pestis.</title>
        <authorList>
            <person name="Bland D.M."/>
            <person name="Martens C.A."/>
            <person name="Virtaneva K."/>
            <person name="Kanakabandi K."/>
            <person name="Long D."/>
            <person name="Rosenke R."/>
            <person name="Saturday G.A."/>
            <person name="Hoyt F.H."/>
            <person name="Bruno D.P."/>
            <person name="Ribeiro J.M.C."/>
            <person name="Hinnebusch J."/>
        </authorList>
    </citation>
    <scope>NUCLEOTIDE SEQUENCE</scope>
</reference>
<dbReference type="SUPFAM" id="SSF56399">
    <property type="entry name" value="ADP-ribosylation"/>
    <property type="match status" value="1"/>
</dbReference>
<evidence type="ECO:0000256" key="5">
    <source>
        <dbReference type="ARBA" id="ARBA00024347"/>
    </source>
</evidence>
<keyword evidence="2 6" id="KW-0808">Transferase</keyword>
<keyword evidence="3" id="KW-0548">Nucleotidyltransferase</keyword>
<dbReference type="Gene3D" id="3.90.228.10">
    <property type="match status" value="1"/>
</dbReference>
<proteinExistence type="inferred from homology"/>
<evidence type="ECO:0000313" key="8">
    <source>
        <dbReference type="EMBL" id="NOV46170.1"/>
    </source>
</evidence>
<name>A0A6M2DKE5_XENCH</name>
<dbReference type="Pfam" id="PF00644">
    <property type="entry name" value="PARP"/>
    <property type="match status" value="1"/>
</dbReference>
<dbReference type="PROSITE" id="PS51059">
    <property type="entry name" value="PARP_CATALYTIC"/>
    <property type="match status" value="1"/>
</dbReference>
<evidence type="ECO:0000256" key="1">
    <source>
        <dbReference type="ARBA" id="ARBA00022676"/>
    </source>
</evidence>
<dbReference type="EC" id="2.4.2.-" evidence="6"/>
<evidence type="ECO:0000256" key="3">
    <source>
        <dbReference type="ARBA" id="ARBA00022695"/>
    </source>
</evidence>
<evidence type="ECO:0000256" key="2">
    <source>
        <dbReference type="ARBA" id="ARBA00022679"/>
    </source>
</evidence>
<dbReference type="EMBL" id="GIIL01002444">
    <property type="protein sequence ID" value="NOV46170.1"/>
    <property type="molecule type" value="Transcribed_RNA"/>
</dbReference>
<comment type="similarity">
    <text evidence="5">Belongs to the ARTD/PARP family.</text>
</comment>
<evidence type="ECO:0000259" key="7">
    <source>
        <dbReference type="PROSITE" id="PS51059"/>
    </source>
</evidence>